<dbReference type="AlphaFoldDB" id="A0A6J8BBC1"/>
<dbReference type="OrthoDB" id="6206622at2759"/>
<sequence>MATLRNKNWENILVLSIRVVFLSFLDTIFRFSYQYLGWASYIVRCLGLLTLLVVPGLPYSILLTVFRITAGTSNIIIAWLVTSLFIKCGETPGYPVHILIILKLVQIKECYEVDRLRFKELFGLSAHNSKRLLPGSVPSIYPKRSSDVLNEGFLTEPKKKLKTSKALQKRDKARTASCCTAFQRELRQTISSYKRWRYVNTLMRSVGKIIDVTTIRNSSDVPMQTPRPLCAAFTRPQKTDAIQTMKSRFRKAEM</sequence>
<name>A0A6J8BBC1_MYTCO</name>
<feature type="transmembrane region" description="Helical" evidence="1">
    <location>
        <begin position="35"/>
        <end position="54"/>
    </location>
</feature>
<evidence type="ECO:0000256" key="1">
    <source>
        <dbReference type="SAM" id="Phobius"/>
    </source>
</evidence>
<protein>
    <submittedName>
        <fullName evidence="2">Uncharacterized protein</fullName>
    </submittedName>
</protein>
<feature type="transmembrane region" description="Helical" evidence="1">
    <location>
        <begin position="12"/>
        <end position="29"/>
    </location>
</feature>
<accession>A0A6J8BBC1</accession>
<keyword evidence="1" id="KW-0812">Transmembrane</keyword>
<keyword evidence="1" id="KW-0472">Membrane</keyword>
<evidence type="ECO:0000313" key="2">
    <source>
        <dbReference type="EMBL" id="CAC5381228.1"/>
    </source>
</evidence>
<proteinExistence type="predicted"/>
<keyword evidence="1" id="KW-1133">Transmembrane helix</keyword>
<reference evidence="2 3" key="1">
    <citation type="submission" date="2020-06" db="EMBL/GenBank/DDBJ databases">
        <authorList>
            <person name="Li R."/>
            <person name="Bekaert M."/>
        </authorList>
    </citation>
    <scope>NUCLEOTIDE SEQUENCE [LARGE SCALE GENOMIC DNA]</scope>
    <source>
        <strain evidence="3">wild</strain>
    </source>
</reference>
<gene>
    <name evidence="2" type="ORF">MCOR_17128</name>
</gene>
<dbReference type="Proteomes" id="UP000507470">
    <property type="component" value="Unassembled WGS sequence"/>
</dbReference>
<dbReference type="EMBL" id="CACVKT020003012">
    <property type="protein sequence ID" value="CAC5381228.1"/>
    <property type="molecule type" value="Genomic_DNA"/>
</dbReference>
<keyword evidence="3" id="KW-1185">Reference proteome</keyword>
<organism evidence="2 3">
    <name type="scientific">Mytilus coruscus</name>
    <name type="common">Sea mussel</name>
    <dbReference type="NCBI Taxonomy" id="42192"/>
    <lineage>
        <taxon>Eukaryota</taxon>
        <taxon>Metazoa</taxon>
        <taxon>Spiralia</taxon>
        <taxon>Lophotrochozoa</taxon>
        <taxon>Mollusca</taxon>
        <taxon>Bivalvia</taxon>
        <taxon>Autobranchia</taxon>
        <taxon>Pteriomorphia</taxon>
        <taxon>Mytilida</taxon>
        <taxon>Mytiloidea</taxon>
        <taxon>Mytilidae</taxon>
        <taxon>Mytilinae</taxon>
        <taxon>Mytilus</taxon>
    </lineage>
</organism>
<evidence type="ECO:0000313" key="3">
    <source>
        <dbReference type="Proteomes" id="UP000507470"/>
    </source>
</evidence>